<organism evidence="1 2">
    <name type="scientific">Ficus carica</name>
    <name type="common">Common fig</name>
    <dbReference type="NCBI Taxonomy" id="3494"/>
    <lineage>
        <taxon>Eukaryota</taxon>
        <taxon>Viridiplantae</taxon>
        <taxon>Streptophyta</taxon>
        <taxon>Embryophyta</taxon>
        <taxon>Tracheophyta</taxon>
        <taxon>Spermatophyta</taxon>
        <taxon>Magnoliopsida</taxon>
        <taxon>eudicotyledons</taxon>
        <taxon>Gunneridae</taxon>
        <taxon>Pentapetalae</taxon>
        <taxon>rosids</taxon>
        <taxon>fabids</taxon>
        <taxon>Rosales</taxon>
        <taxon>Moraceae</taxon>
        <taxon>Ficeae</taxon>
        <taxon>Ficus</taxon>
    </lineage>
</organism>
<dbReference type="AlphaFoldDB" id="A0AA88J5Y3"/>
<name>A0AA88J5Y3_FICCA</name>
<keyword evidence="2" id="KW-1185">Reference proteome</keyword>
<comment type="caution">
    <text evidence="1">The sequence shown here is derived from an EMBL/GenBank/DDBJ whole genome shotgun (WGS) entry which is preliminary data.</text>
</comment>
<evidence type="ECO:0000313" key="1">
    <source>
        <dbReference type="EMBL" id="GMN65958.1"/>
    </source>
</evidence>
<dbReference type="EMBL" id="BTGU01000275">
    <property type="protein sequence ID" value="GMN65958.1"/>
    <property type="molecule type" value="Genomic_DNA"/>
</dbReference>
<evidence type="ECO:0000313" key="2">
    <source>
        <dbReference type="Proteomes" id="UP001187192"/>
    </source>
</evidence>
<proteinExistence type="predicted"/>
<reference evidence="1" key="1">
    <citation type="submission" date="2023-07" db="EMBL/GenBank/DDBJ databases">
        <title>draft genome sequence of fig (Ficus carica).</title>
        <authorList>
            <person name="Takahashi T."/>
            <person name="Nishimura K."/>
        </authorList>
    </citation>
    <scope>NUCLEOTIDE SEQUENCE</scope>
</reference>
<accession>A0AA88J5Y3</accession>
<dbReference type="Proteomes" id="UP001187192">
    <property type="component" value="Unassembled WGS sequence"/>
</dbReference>
<protein>
    <submittedName>
        <fullName evidence="1">Uncharacterized protein</fullName>
    </submittedName>
</protein>
<gene>
    <name evidence="1" type="ORF">TIFTF001_035027</name>
</gene>
<sequence>MLKLLAELQNCPTVVSLTVHSCLTWLLYEFPRLHVVADQNHEEQQGMAQSVSVSS</sequence>